<evidence type="ECO:0000256" key="2">
    <source>
        <dbReference type="SAM" id="Phobius"/>
    </source>
</evidence>
<feature type="compositionally biased region" description="Low complexity" evidence="1">
    <location>
        <begin position="22"/>
        <end position="33"/>
    </location>
</feature>
<feature type="region of interest" description="Disordered" evidence="1">
    <location>
        <begin position="1"/>
        <end position="113"/>
    </location>
</feature>
<keyword evidence="2" id="KW-0812">Transmembrane</keyword>
<dbReference type="STRING" id="1754190.A0A1Y2FB45"/>
<dbReference type="EMBL" id="MCOG01000011">
    <property type="protein sequence ID" value="ORY81111.1"/>
    <property type="molecule type" value="Genomic_DNA"/>
</dbReference>
<feature type="compositionally biased region" description="Basic and acidic residues" evidence="1">
    <location>
        <begin position="34"/>
        <end position="85"/>
    </location>
</feature>
<evidence type="ECO:0000313" key="3">
    <source>
        <dbReference type="EMBL" id="ORY81111.1"/>
    </source>
</evidence>
<evidence type="ECO:0000256" key="1">
    <source>
        <dbReference type="SAM" id="MobiDB-lite"/>
    </source>
</evidence>
<proteinExistence type="predicted"/>
<sequence length="395" mass="45103">MKQIADKVISNNNSYPPEDKPNLNPDNNPNSKNDNSKNDNSKNDNSKNDNSENDNSKKSSNSKEKDEEKDEGSKEKDNKNNKTDNTDDNTAVSSTNEKNNIIINENSNSTNTTELQKIDNEINSAPLEDSSPRDKNDNYFTGVAAIFVVIVIILIIILIVFFIMKLRKKRKRNAIRLRDSYVKNSTKHSSLSSLYSDFMDPTEACKDYLNTLSHLQYKDPTEENLYSNNPYKKYSYFKYSPVIVPSITHSKTVSSNNTSSSPYTNNLHPIMIDYDQTNKSYSPNFSYNNSYIESSKYSCYRSHRESGKYSYTTSNNNTNLSPNYNDRKSHYSLSNMDISNFKFPIEEEQSPLTENTSFLTSSSYQGEEDVSMHLSIVNPFYRRASTTVSAPVKHC</sequence>
<protein>
    <submittedName>
        <fullName evidence="3">Uncharacterized protein</fullName>
    </submittedName>
</protein>
<feature type="compositionally biased region" description="Low complexity" evidence="1">
    <location>
        <begin position="88"/>
        <end position="113"/>
    </location>
</feature>
<keyword evidence="2" id="KW-0472">Membrane</keyword>
<name>A0A1Y2FB45_9FUNG</name>
<dbReference type="AlphaFoldDB" id="A0A1Y2FB45"/>
<evidence type="ECO:0000313" key="4">
    <source>
        <dbReference type="Proteomes" id="UP000193920"/>
    </source>
</evidence>
<accession>A0A1Y2FB45</accession>
<keyword evidence="4" id="KW-1185">Reference proteome</keyword>
<keyword evidence="2" id="KW-1133">Transmembrane helix</keyword>
<reference evidence="3 4" key="1">
    <citation type="submission" date="2016-08" db="EMBL/GenBank/DDBJ databases">
        <title>A Parts List for Fungal Cellulosomes Revealed by Comparative Genomics.</title>
        <authorList>
            <consortium name="DOE Joint Genome Institute"/>
            <person name="Haitjema C.H."/>
            <person name="Gilmore S.P."/>
            <person name="Henske J.K."/>
            <person name="Solomon K.V."/>
            <person name="De Groot R."/>
            <person name="Kuo A."/>
            <person name="Mondo S.J."/>
            <person name="Salamov A.A."/>
            <person name="Labutti K."/>
            <person name="Zhao Z."/>
            <person name="Chiniquy J."/>
            <person name="Barry K."/>
            <person name="Brewer H.M."/>
            <person name="Purvine S.O."/>
            <person name="Wright A.T."/>
            <person name="Boxma B."/>
            <person name="Van Alen T."/>
            <person name="Hackstein J.H."/>
            <person name="Baker S.E."/>
            <person name="Grigoriev I.V."/>
            <person name="O'Malley M.A."/>
        </authorList>
    </citation>
    <scope>NUCLEOTIDE SEQUENCE [LARGE SCALE GENOMIC DNA]</scope>
    <source>
        <strain evidence="3 4">G1</strain>
    </source>
</reference>
<organism evidence="3 4">
    <name type="scientific">Neocallimastix californiae</name>
    <dbReference type="NCBI Taxonomy" id="1754190"/>
    <lineage>
        <taxon>Eukaryota</taxon>
        <taxon>Fungi</taxon>
        <taxon>Fungi incertae sedis</taxon>
        <taxon>Chytridiomycota</taxon>
        <taxon>Chytridiomycota incertae sedis</taxon>
        <taxon>Neocallimastigomycetes</taxon>
        <taxon>Neocallimastigales</taxon>
        <taxon>Neocallimastigaceae</taxon>
        <taxon>Neocallimastix</taxon>
    </lineage>
</organism>
<gene>
    <name evidence="3" type="ORF">LY90DRAFT_16651</name>
</gene>
<comment type="caution">
    <text evidence="3">The sequence shown here is derived from an EMBL/GenBank/DDBJ whole genome shotgun (WGS) entry which is preliminary data.</text>
</comment>
<dbReference type="Proteomes" id="UP000193920">
    <property type="component" value="Unassembled WGS sequence"/>
</dbReference>
<feature type="transmembrane region" description="Helical" evidence="2">
    <location>
        <begin position="139"/>
        <end position="163"/>
    </location>
</feature>